<dbReference type="Proteomes" id="UP000190626">
    <property type="component" value="Unassembled WGS sequence"/>
</dbReference>
<dbReference type="RefSeq" id="WP_079408828.1">
    <property type="nucleotide sequence ID" value="NZ_MBTG01000001.1"/>
</dbReference>
<keyword evidence="1" id="KW-0732">Signal</keyword>
<dbReference type="OrthoDB" id="9764953at2"/>
<dbReference type="PANTHER" id="PTHR43037">
    <property type="entry name" value="UNNAMED PRODUCT-RELATED"/>
    <property type="match status" value="1"/>
</dbReference>
<dbReference type="PANTHER" id="PTHR43037:SF1">
    <property type="entry name" value="BLL1128 PROTEIN"/>
    <property type="match status" value="1"/>
</dbReference>
<dbReference type="InterPro" id="IPR029058">
    <property type="entry name" value="AB_hydrolase_fold"/>
</dbReference>
<organism evidence="3 4">
    <name type="scientific">Paenibacillus ferrarius</name>
    <dbReference type="NCBI Taxonomy" id="1469647"/>
    <lineage>
        <taxon>Bacteria</taxon>
        <taxon>Bacillati</taxon>
        <taxon>Bacillota</taxon>
        <taxon>Bacilli</taxon>
        <taxon>Bacillales</taxon>
        <taxon>Paenibacillaceae</taxon>
        <taxon>Paenibacillus</taxon>
    </lineage>
</organism>
<dbReference type="EMBL" id="MBTG01000001">
    <property type="protein sequence ID" value="OPH61827.1"/>
    <property type="molecule type" value="Genomic_DNA"/>
</dbReference>
<dbReference type="Gene3D" id="3.40.50.1820">
    <property type="entry name" value="alpha/beta hydrolase"/>
    <property type="match status" value="1"/>
</dbReference>
<dbReference type="InterPro" id="IPR003140">
    <property type="entry name" value="PLipase/COase/thioEstase"/>
</dbReference>
<dbReference type="GO" id="GO:0016787">
    <property type="term" value="F:hydrolase activity"/>
    <property type="evidence" value="ECO:0007669"/>
    <property type="project" value="InterPro"/>
</dbReference>
<comment type="caution">
    <text evidence="3">The sequence shown here is derived from an EMBL/GenBank/DDBJ whole genome shotgun (WGS) entry which is preliminary data.</text>
</comment>
<evidence type="ECO:0000313" key="4">
    <source>
        <dbReference type="Proteomes" id="UP000190626"/>
    </source>
</evidence>
<dbReference type="SUPFAM" id="SSF53474">
    <property type="entry name" value="alpha/beta-Hydrolases"/>
    <property type="match status" value="1"/>
</dbReference>
<dbReference type="STRING" id="1469647.BC351_00885"/>
<feature type="domain" description="Phospholipase/carboxylesterase/thioesterase" evidence="2">
    <location>
        <begin position="89"/>
        <end position="198"/>
    </location>
</feature>
<gene>
    <name evidence="3" type="ORF">BC351_00885</name>
</gene>
<dbReference type="Pfam" id="PF02230">
    <property type="entry name" value="Abhydrolase_2"/>
    <property type="match status" value="1"/>
</dbReference>
<evidence type="ECO:0000256" key="1">
    <source>
        <dbReference type="ARBA" id="ARBA00022729"/>
    </source>
</evidence>
<accession>A0A1V4HSG3</accession>
<reference evidence="4" key="1">
    <citation type="submission" date="2016-07" db="EMBL/GenBank/DDBJ databases">
        <authorList>
            <person name="Florea S."/>
            <person name="Webb J.S."/>
            <person name="Jaromczyk J."/>
            <person name="Schardl C.L."/>
        </authorList>
    </citation>
    <scope>NUCLEOTIDE SEQUENCE [LARGE SCALE GENOMIC DNA]</scope>
    <source>
        <strain evidence="4">CY1</strain>
    </source>
</reference>
<dbReference type="InterPro" id="IPR050955">
    <property type="entry name" value="Plant_Biomass_Hydrol_Est"/>
</dbReference>
<protein>
    <recommendedName>
        <fullName evidence="2">Phospholipase/carboxylesterase/thioesterase domain-containing protein</fullName>
    </recommendedName>
</protein>
<sequence>MTVKNYTLYKETPQNIRVNYQLFLPHDYESEKDNKYPLILFLHGVKKRGEDINMLDGYGLTWMAESKQDFPFIVVTPQCPSNSNWILESQSVLALVDEIITNYRVDSNRIYVTGFSMGGNGAWNFALKSPELFSAVVPISGWFDPDKAMRLKNVPIWAFHCIDDDTVPVSGTEDMVKALTSIGGNIKFTYYTGLKHDHRVMYETFNHAELYTWLLNHRREM</sequence>
<keyword evidence="4" id="KW-1185">Reference proteome</keyword>
<evidence type="ECO:0000313" key="3">
    <source>
        <dbReference type="EMBL" id="OPH61827.1"/>
    </source>
</evidence>
<name>A0A1V4HSG3_9BACL</name>
<dbReference type="AlphaFoldDB" id="A0A1V4HSG3"/>
<proteinExistence type="predicted"/>
<evidence type="ECO:0000259" key="2">
    <source>
        <dbReference type="Pfam" id="PF02230"/>
    </source>
</evidence>